<keyword evidence="3" id="KW-0732">Signal</keyword>
<dbReference type="Gene3D" id="3.40.50.720">
    <property type="entry name" value="NAD(P)-binding Rossmann-like Domain"/>
    <property type="match status" value="1"/>
</dbReference>
<dbReference type="Pfam" id="PF00106">
    <property type="entry name" value="adh_short"/>
    <property type="match status" value="1"/>
</dbReference>
<dbReference type="AlphaFoldDB" id="A0A7I8VIC5"/>
<keyword evidence="5" id="KW-1185">Reference proteome</keyword>
<evidence type="ECO:0000256" key="1">
    <source>
        <dbReference type="ARBA" id="ARBA00006484"/>
    </source>
</evidence>
<evidence type="ECO:0000256" key="3">
    <source>
        <dbReference type="SAM" id="SignalP"/>
    </source>
</evidence>
<dbReference type="OrthoDB" id="6139706at2759"/>
<gene>
    <name evidence="4" type="ORF">DGYR_LOCUS3174</name>
</gene>
<evidence type="ECO:0000313" key="4">
    <source>
        <dbReference type="EMBL" id="CAD5114317.1"/>
    </source>
</evidence>
<dbReference type="InterPro" id="IPR036291">
    <property type="entry name" value="NAD(P)-bd_dom_sf"/>
</dbReference>
<feature type="chain" id="PRO_5029502248" evidence="3">
    <location>
        <begin position="26"/>
        <end position="294"/>
    </location>
</feature>
<evidence type="ECO:0000313" key="5">
    <source>
        <dbReference type="Proteomes" id="UP000549394"/>
    </source>
</evidence>
<accession>A0A7I8VIC5</accession>
<dbReference type="SUPFAM" id="SSF51735">
    <property type="entry name" value="NAD(P)-binding Rossmann-fold domains"/>
    <property type="match status" value="1"/>
</dbReference>
<dbReference type="PANTHER" id="PTHR42901:SF1">
    <property type="entry name" value="ALCOHOL DEHYDROGENASE"/>
    <property type="match status" value="1"/>
</dbReference>
<protein>
    <submittedName>
        <fullName evidence="4">DgyrCDS3456</fullName>
    </submittedName>
</protein>
<feature type="signal peptide" evidence="3">
    <location>
        <begin position="1"/>
        <end position="25"/>
    </location>
</feature>
<dbReference type="Proteomes" id="UP000549394">
    <property type="component" value="Unassembled WGS sequence"/>
</dbReference>
<evidence type="ECO:0000256" key="2">
    <source>
        <dbReference type="ARBA" id="ARBA00023002"/>
    </source>
</evidence>
<proteinExistence type="inferred from homology"/>
<organism evidence="4 5">
    <name type="scientific">Dimorphilus gyrociliatus</name>
    <dbReference type="NCBI Taxonomy" id="2664684"/>
    <lineage>
        <taxon>Eukaryota</taxon>
        <taxon>Metazoa</taxon>
        <taxon>Spiralia</taxon>
        <taxon>Lophotrochozoa</taxon>
        <taxon>Annelida</taxon>
        <taxon>Polychaeta</taxon>
        <taxon>Polychaeta incertae sedis</taxon>
        <taxon>Dinophilidae</taxon>
        <taxon>Dimorphilus</taxon>
    </lineage>
</organism>
<name>A0A7I8VIC5_9ANNE</name>
<keyword evidence="2" id="KW-0560">Oxidoreductase</keyword>
<dbReference type="InterPro" id="IPR002347">
    <property type="entry name" value="SDR_fam"/>
</dbReference>
<dbReference type="GO" id="GO:0016491">
    <property type="term" value="F:oxidoreductase activity"/>
    <property type="evidence" value="ECO:0007669"/>
    <property type="project" value="UniProtKB-KW"/>
</dbReference>
<reference evidence="4 5" key="1">
    <citation type="submission" date="2020-08" db="EMBL/GenBank/DDBJ databases">
        <authorList>
            <person name="Hejnol A."/>
        </authorList>
    </citation>
    <scope>NUCLEOTIDE SEQUENCE [LARGE SCALE GENOMIC DNA]</scope>
</reference>
<dbReference type="InterPro" id="IPR020904">
    <property type="entry name" value="Sc_DH/Rdtase_CS"/>
</dbReference>
<dbReference type="PROSITE" id="PS00061">
    <property type="entry name" value="ADH_SHORT"/>
    <property type="match status" value="1"/>
</dbReference>
<comment type="caution">
    <text evidence="4">The sequence shown here is derived from an EMBL/GenBank/DDBJ whole genome shotgun (WGS) entry which is preliminary data.</text>
</comment>
<dbReference type="PRINTS" id="PR00081">
    <property type="entry name" value="GDHRDH"/>
</dbReference>
<comment type="similarity">
    <text evidence="1">Belongs to the short-chain dehydrogenases/reductases (SDR) family.</text>
</comment>
<dbReference type="PANTHER" id="PTHR42901">
    <property type="entry name" value="ALCOHOL DEHYDROGENASE"/>
    <property type="match status" value="1"/>
</dbReference>
<sequence length="294" mass="33273">MKMTLSSTILRFLTIVILFASTSQSFQDCEKVEGKGIIITGASKGIGREIAKQLSKCNVNLMAVGRNVENLESLQEFMTSNNEKGTFTTLSIDVAKEGNPKKLVQKALTQFNKIDHVFFSHALLGNYSHFTGLEEDFDLIRQMMEVNFYSVTRLIAEITKYSKGYIPNFIIFSSQLVAEPHPTTFAYCVSKSALIAFAKTLQFKLYQKQISVKIVDVPGTDTHGLYTSHKIFYHNYNNKERSSKLGKDFDEFFELKVKPHLADVKDVAEDIILSALGNEEHVDLVEKHKRHSEL</sequence>
<dbReference type="EMBL" id="CAJFCJ010000005">
    <property type="protein sequence ID" value="CAD5114317.1"/>
    <property type="molecule type" value="Genomic_DNA"/>
</dbReference>